<comment type="caution">
    <text evidence="2">The sequence shown here is derived from an EMBL/GenBank/DDBJ whole genome shotgun (WGS) entry which is preliminary data.</text>
</comment>
<proteinExistence type="predicted"/>
<name>A0AB74D4N6_9BURK</name>
<evidence type="ECO:0000313" key="2">
    <source>
        <dbReference type="EMBL" id="RQP76062.1"/>
    </source>
</evidence>
<evidence type="ECO:0008006" key="4">
    <source>
        <dbReference type="Google" id="ProtNLM"/>
    </source>
</evidence>
<reference evidence="2 3" key="1">
    <citation type="submission" date="2018-08" db="EMBL/GenBank/DDBJ databases">
        <title>Comparative analysis of Burkholderia isolates from Puerto Rico.</title>
        <authorList>
            <person name="Hall C."/>
            <person name="Sahl J."/>
            <person name="Wagner D."/>
        </authorList>
    </citation>
    <scope>NUCLEOTIDE SEQUENCE [LARGE SCALE GENOMIC DNA]</scope>
    <source>
        <strain evidence="2 3">Bp8964</strain>
    </source>
</reference>
<sequence>MNTRHDQFREHGFVVLAQEIAGPDRAALEQEYARLATEAENELLRRAQGRAGSGSALIAVAEADDPRQLCRFEYLAGSSVHIRQVLVPRLAALIARMIGEPVLLFKDKCNLKRPGGGAFRPHQDVTAYRHFKTRYQVTAAIALDGADRTNGALEMAETWNATPPGIPAVVTPRGELAILPSYDGGRRNGDIADEYAAAIGWRLIDAQPGDVILFDSYVPHRSGVNRSGATRRVLFFTFNPASEGDLYEIYYGEKRCKPTNPIFHVSTPTVHSGLNAPTE</sequence>
<gene>
    <name evidence="2" type="ORF">DF015_19625</name>
</gene>
<dbReference type="Gene3D" id="2.60.120.620">
    <property type="entry name" value="q2cbj1_9rhob like domain"/>
    <property type="match status" value="1"/>
</dbReference>
<organism evidence="2 3">
    <name type="scientific">Burkholderia ubonensis</name>
    <dbReference type="NCBI Taxonomy" id="101571"/>
    <lineage>
        <taxon>Bacteria</taxon>
        <taxon>Pseudomonadati</taxon>
        <taxon>Pseudomonadota</taxon>
        <taxon>Betaproteobacteria</taxon>
        <taxon>Burkholderiales</taxon>
        <taxon>Burkholderiaceae</taxon>
        <taxon>Burkholderia</taxon>
        <taxon>Burkholderia cepacia complex</taxon>
    </lineage>
</organism>
<comment type="cofactor">
    <cofactor evidence="1">
        <name>Fe(2+)</name>
        <dbReference type="ChEBI" id="CHEBI:29033"/>
    </cofactor>
</comment>
<dbReference type="EMBL" id="QTNY01000013">
    <property type="protein sequence ID" value="RQP76062.1"/>
    <property type="molecule type" value="Genomic_DNA"/>
</dbReference>
<dbReference type="AlphaFoldDB" id="A0AB74D4N6"/>
<dbReference type="PANTHER" id="PTHR20883">
    <property type="entry name" value="PHYTANOYL-COA DIOXYGENASE DOMAIN CONTAINING 1"/>
    <property type="match status" value="1"/>
</dbReference>
<dbReference type="GO" id="GO:0016706">
    <property type="term" value="F:2-oxoglutarate-dependent dioxygenase activity"/>
    <property type="evidence" value="ECO:0007669"/>
    <property type="project" value="UniProtKB-ARBA"/>
</dbReference>
<dbReference type="GO" id="GO:0005506">
    <property type="term" value="F:iron ion binding"/>
    <property type="evidence" value="ECO:0007669"/>
    <property type="project" value="UniProtKB-ARBA"/>
</dbReference>
<dbReference type="InterPro" id="IPR008775">
    <property type="entry name" value="Phytyl_CoA_dOase-like"/>
</dbReference>
<dbReference type="SUPFAM" id="SSF51197">
    <property type="entry name" value="Clavaminate synthase-like"/>
    <property type="match status" value="1"/>
</dbReference>
<dbReference type="RefSeq" id="WP_095401924.1">
    <property type="nucleotide sequence ID" value="NZ_NQMX01000004.1"/>
</dbReference>
<protein>
    <recommendedName>
        <fullName evidence="4">Phytanoyl-CoA dioxygenase</fullName>
    </recommendedName>
</protein>
<dbReference type="Proteomes" id="UP000273734">
    <property type="component" value="Unassembled WGS sequence"/>
</dbReference>
<accession>A0AB74D4N6</accession>
<evidence type="ECO:0000313" key="3">
    <source>
        <dbReference type="Proteomes" id="UP000273734"/>
    </source>
</evidence>
<dbReference type="PANTHER" id="PTHR20883:SF48">
    <property type="entry name" value="ECTOINE DIOXYGENASE"/>
    <property type="match status" value="1"/>
</dbReference>
<evidence type="ECO:0000256" key="1">
    <source>
        <dbReference type="ARBA" id="ARBA00001954"/>
    </source>
</evidence>
<dbReference type="Pfam" id="PF05721">
    <property type="entry name" value="PhyH"/>
    <property type="match status" value="1"/>
</dbReference>